<accession>A0A0V1HDD9</accession>
<gene>
    <name evidence="1" type="ORF">T11_12913</name>
</gene>
<dbReference type="Proteomes" id="UP000055024">
    <property type="component" value="Unassembled WGS sequence"/>
</dbReference>
<protein>
    <submittedName>
        <fullName evidence="1">Uncharacterized protein</fullName>
    </submittedName>
</protein>
<dbReference type="AlphaFoldDB" id="A0A0V1HDD9"/>
<evidence type="ECO:0000313" key="2">
    <source>
        <dbReference type="Proteomes" id="UP000055024"/>
    </source>
</evidence>
<reference evidence="1 2" key="1">
    <citation type="submission" date="2015-01" db="EMBL/GenBank/DDBJ databases">
        <title>Evolution of Trichinella species and genotypes.</title>
        <authorList>
            <person name="Korhonen P.K."/>
            <person name="Edoardo P."/>
            <person name="Giuseppe L.R."/>
            <person name="Gasser R.B."/>
        </authorList>
    </citation>
    <scope>NUCLEOTIDE SEQUENCE [LARGE SCALE GENOMIC DNA]</scope>
    <source>
        <strain evidence="1">ISS1029</strain>
    </source>
</reference>
<name>A0A0V1HDD9_9BILA</name>
<comment type="caution">
    <text evidence="1">The sequence shown here is derived from an EMBL/GenBank/DDBJ whole genome shotgun (WGS) entry which is preliminary data.</text>
</comment>
<sequence>MTGTDCKIFYNKIKAKAVKNIKAAQAKGIQHEYGSFFLVSHINRGLQNHVADHAVKHDPAEVH</sequence>
<keyword evidence="2" id="KW-1185">Reference proteome</keyword>
<proteinExistence type="predicted"/>
<evidence type="ECO:0000313" key="1">
    <source>
        <dbReference type="EMBL" id="KRZ08621.1"/>
    </source>
</evidence>
<dbReference type="EMBL" id="JYDP01000084">
    <property type="protein sequence ID" value="KRZ08621.1"/>
    <property type="molecule type" value="Genomic_DNA"/>
</dbReference>
<organism evidence="1 2">
    <name type="scientific">Trichinella zimbabwensis</name>
    <dbReference type="NCBI Taxonomy" id="268475"/>
    <lineage>
        <taxon>Eukaryota</taxon>
        <taxon>Metazoa</taxon>
        <taxon>Ecdysozoa</taxon>
        <taxon>Nematoda</taxon>
        <taxon>Enoplea</taxon>
        <taxon>Dorylaimia</taxon>
        <taxon>Trichinellida</taxon>
        <taxon>Trichinellidae</taxon>
        <taxon>Trichinella</taxon>
    </lineage>
</organism>